<feature type="transmembrane region" description="Helical" evidence="5">
    <location>
        <begin position="806"/>
        <end position="834"/>
    </location>
</feature>
<evidence type="ECO:0000256" key="2">
    <source>
        <dbReference type="ARBA" id="ARBA00022692"/>
    </source>
</evidence>
<sequence>MAQDAEYEACGTPFKAPKRTFLITLKEDIDVGPSFIYPNELGKNETLYPSCEELALIQENLDKPKHLLSEWPATAIAGNDILSSVLYSAGLVALKAGKLAPIAMVLVSFVLYLFRFIYEEVVTAIPLNGGSYNCLLNTTSKRVASLAAVLSIMAYMATAVVSSTSACYYLQSVVPELPVVGTTVGVLGAFALLTLLGITESSIVALFIFSFHILTLTILGVACFIYICKHPETFQANVHTEFPEVDFVGNKVSGSWFTALFFGFSASMLGVTGYESASNYVEHQKPGIFRKIMRNMWAFSSVYNIFLACMGLGTLPMYGEGGLIDRKDTVLSDMGFIAAGSWLQWLVSIDAFIVLSGAVLTSYVGITGLVRRLSSDCVLPAFFAQENKLRGTNHWIILSFFLLTSSLVIISEGNNVVLSGVYTYSFLSMMFLFALGCMMLKIKRQDIPRDIRAPWWACILGAVMIAIGYFGILLGDPTVLMYFFYYALGVGFIVYSMLSRVTVLRCIIFIINLVCSPTGPSQFNNALSLEEAKLDNVRFFENENKKVAALVRTIKAIKTQPFIFFIKSAELTVLNKVILYVRNNEMTETLRFVHVYEVATEEVMANIKALEEMIGLFDRIYPKLRTDFVKIQGKFDAATVQWLSEEYNMPTNMMFIKQPTNMDVKQVSSSESPASLSAARQRVFQITVAESLATGPSFIFQNELGKHEKITPPGDELNDIKDKLNAPKHLLGEWPSTAICGNDIMSSVLYSAGIVATKAGKLAPVCMAMVSLVLYMYRFIYEEVVTAIPMNGGSYNCLLNTTTKRVAAFAAVLSILSYTATAVVSGTSACYYLQYSVPSVPVVGTTIALLAAFALLVLIGISESSIVALIIFTFHIITLTILAIASLIYVIKNPEQIKENFKAPYPSVDFVGGSVDGTVFTAIFFGFASSMLGVTGFESSANFVEQQQPGVFRKTLRNMWAFSTVYNIVLAVLSLGVLPIYGDTGLLVNANTVLANMADVVAGKWLSWIVSIDAFVVLSGAVLTSYVGINGLVRRLSSDRVMPSFLANENKLRGTNHWIILLFFLLTSSLVLALNGNNVILSGVYTYAFLSLMILFAMGCMTLKIKRQDIPRDVHAPWWACISGVVLIVIGYFGILLGDPTVLMYFAFYALGVALVVYTMLGRVTVLRIMIFLINLLPAREKKPHVVTEDIEILAMQEDIVVKEDNIRFFERENKRVSALVNTIKSIKTYPFVFFIKAPDLTVLNKVILYVRANEMTSTLRFVHFYEVEDEASLATVSALAEMVALFDRIYPKLKVDFVSVNAPFTPATITWLSSEYNMPVNMMFIKQPTNSTVHKVSGCGVRATSFEQVESPISESNKIIVERRNFHLHNVDAPATGPSFIFPTEVGVHQNIIPPQEALSSIRDRLNKPKHLLGEWSATAICGNDILSSVLYSAGLVALTAGKLAPISLALVSLVLYLYRFIYEEVVTAIPMNGGSYNCLLNTTSKRFASIAACLSILSYTATAVVSGTSASFYLQSQFPSLPVVGTTIGILGFFAVLVLFGIAESSVIALCIFTAHVVTLSVLGIMSLIYTINHPHIFKNNYSTPFPNVDFSGSMIQGNAFTAIFFGFSSAMLGVTGFESSSNFVEEQQRGVFRKTLRNMWALASVYNIFLSFMSLGVLPLNTPDGLIANQGVALAQMGLVAGGSWLQLWVAIDAFVVLSGAVLTAYVGINGLLRRLSTDRVVPQFFASENKWRKTNHWIIIVFFLLTSSLVWILNADNVILSGVYTYAFLSLMFLFGLGCMILKVKRTDIPRDIHAPWYQFPMWSCICGCLLIFIGFLGTLFGNPTVLMYFAFYFLGILLVVFLMLERVTVLRTCIFIVNLLCKRRSTPKFEADEVTINDAPRMEAGALPKRASARFFEREGNNVAYLVGAIRAIKNQPILFFIRTPNLTTMNKAILYVRNNEITDTLRFVHVYPDSSPESMAVVEALKEMVQLFDAIYPKLRTDLWTIQDTFDAGLVTWISEEYKIPTNMMFIKQPSASTTHKAASRGIRVITG</sequence>
<feature type="transmembrane region" description="Helical" evidence="5">
    <location>
        <begin position="1445"/>
        <end position="1463"/>
    </location>
</feature>
<dbReference type="PANTHER" id="PTHR43243">
    <property type="entry name" value="INNER MEMBRANE TRANSPORTER YGJI-RELATED"/>
    <property type="match status" value="1"/>
</dbReference>
<feature type="transmembrane region" description="Helical" evidence="5">
    <location>
        <begin position="866"/>
        <end position="891"/>
    </location>
</feature>
<feature type="transmembrane region" description="Helical" evidence="5">
    <location>
        <begin position="1413"/>
        <end position="1433"/>
    </location>
</feature>
<comment type="subcellular location">
    <subcellularLocation>
        <location evidence="1">Membrane</location>
        <topology evidence="1">Multi-pass membrane protein</topology>
    </subcellularLocation>
</comment>
<dbReference type="Gene3D" id="1.20.1740.10">
    <property type="entry name" value="Amino acid/polyamine transporter I"/>
    <property type="match status" value="3"/>
</dbReference>
<feature type="transmembrane region" description="Helical" evidence="5">
    <location>
        <begin position="99"/>
        <end position="118"/>
    </location>
</feature>
<dbReference type="InterPro" id="IPR002293">
    <property type="entry name" value="AA/rel_permease1"/>
</dbReference>
<feature type="transmembrane region" description="Helical" evidence="5">
    <location>
        <begin position="840"/>
        <end position="859"/>
    </location>
</feature>
<protein>
    <submittedName>
        <fullName evidence="6">Transmembrane protein</fullName>
    </submittedName>
</protein>
<dbReference type="EMBL" id="JNBS01000400">
    <property type="protein sequence ID" value="OQS05942.1"/>
    <property type="molecule type" value="Genomic_DNA"/>
</dbReference>
<feature type="transmembrane region" description="Helical" evidence="5">
    <location>
        <begin position="1831"/>
        <end position="1849"/>
    </location>
</feature>
<feature type="transmembrane region" description="Helical" evidence="5">
    <location>
        <begin position="958"/>
        <end position="981"/>
    </location>
</feature>
<feature type="transmembrane region" description="Helical" evidence="5">
    <location>
        <begin position="479"/>
        <end position="498"/>
    </location>
</feature>
<feature type="transmembrane region" description="Helical" evidence="5">
    <location>
        <begin position="1005"/>
        <end position="1033"/>
    </location>
</feature>
<feature type="transmembrane region" description="Helical" evidence="5">
    <location>
        <begin position="422"/>
        <end position="442"/>
    </location>
</feature>
<dbReference type="PANTHER" id="PTHR43243:SF11">
    <property type="entry name" value="AMINO ACID PERMEASE_ SLC12A DOMAIN-CONTAINING PROTEIN"/>
    <property type="match status" value="1"/>
</dbReference>
<accession>A0A1W0A6N0</accession>
<keyword evidence="2 5" id="KW-0812">Transmembrane</keyword>
<feature type="transmembrane region" description="Helical" evidence="5">
    <location>
        <begin position="391"/>
        <end position="410"/>
    </location>
</feature>
<keyword evidence="3 5" id="KW-1133">Transmembrane helix</keyword>
<dbReference type="Proteomes" id="UP000243217">
    <property type="component" value="Unassembled WGS sequence"/>
</dbReference>
<feature type="transmembrane region" description="Helical" evidence="5">
    <location>
        <begin position="1741"/>
        <end position="1757"/>
    </location>
</feature>
<name>A0A1W0A6N0_9STRA</name>
<feature type="transmembrane region" description="Helical" evidence="5">
    <location>
        <begin position="1085"/>
        <end position="1105"/>
    </location>
</feature>
<feature type="transmembrane region" description="Helical" evidence="5">
    <location>
        <begin position="1054"/>
        <end position="1073"/>
    </location>
</feature>
<feature type="transmembrane region" description="Helical" evidence="5">
    <location>
        <begin position="1763"/>
        <end position="1786"/>
    </location>
</feature>
<dbReference type="GO" id="GO:0015171">
    <property type="term" value="F:amino acid transmembrane transporter activity"/>
    <property type="evidence" value="ECO:0007669"/>
    <property type="project" value="TreeGrafter"/>
</dbReference>
<feature type="transmembrane region" description="Helical" evidence="5">
    <location>
        <begin position="1689"/>
        <end position="1712"/>
    </location>
</feature>
<keyword evidence="4 5" id="KW-0472">Membrane</keyword>
<evidence type="ECO:0000256" key="5">
    <source>
        <dbReference type="SAM" id="Phobius"/>
    </source>
</evidence>
<gene>
    <name evidence="6" type="ORF">THRCLA_01974</name>
</gene>
<evidence type="ECO:0000256" key="1">
    <source>
        <dbReference type="ARBA" id="ARBA00004141"/>
    </source>
</evidence>
<feature type="transmembrane region" description="Helical" evidence="5">
    <location>
        <begin position="256"/>
        <end position="274"/>
    </location>
</feature>
<feature type="transmembrane region" description="Helical" evidence="5">
    <location>
        <begin position="1142"/>
        <end position="1161"/>
    </location>
</feature>
<dbReference type="GO" id="GO:0016020">
    <property type="term" value="C:membrane"/>
    <property type="evidence" value="ECO:0007669"/>
    <property type="project" value="UniProtKB-SubCell"/>
</dbReference>
<feature type="transmembrane region" description="Helical" evidence="5">
    <location>
        <begin position="1117"/>
        <end position="1136"/>
    </location>
</feature>
<comment type="caution">
    <text evidence="6">The sequence shown here is derived from an EMBL/GenBank/DDBJ whole genome shotgun (WGS) entry which is preliminary data.</text>
</comment>
<feature type="transmembrane region" description="Helical" evidence="5">
    <location>
        <begin position="911"/>
        <end position="937"/>
    </location>
</feature>
<dbReference type="Pfam" id="PF13520">
    <property type="entry name" value="AA_permease_2"/>
    <property type="match status" value="3"/>
</dbReference>
<feature type="transmembrane region" description="Helical" evidence="5">
    <location>
        <begin position="1641"/>
        <end position="1661"/>
    </location>
</feature>
<feature type="transmembrane region" description="Helical" evidence="5">
    <location>
        <begin position="1492"/>
        <end position="1516"/>
    </location>
</feature>
<feature type="transmembrane region" description="Helical" evidence="5">
    <location>
        <begin position="1806"/>
        <end position="1825"/>
    </location>
</feature>
<feature type="transmembrane region" description="Helical" evidence="5">
    <location>
        <begin position="1602"/>
        <end position="1620"/>
    </location>
</feature>
<feature type="transmembrane region" description="Helical" evidence="5">
    <location>
        <begin position="295"/>
        <end position="318"/>
    </location>
</feature>
<feature type="transmembrane region" description="Helical" evidence="5">
    <location>
        <begin position="1522"/>
        <end position="1542"/>
    </location>
</feature>
<feature type="transmembrane region" description="Helical" evidence="5">
    <location>
        <begin position="177"/>
        <end position="196"/>
    </location>
</feature>
<dbReference type="OrthoDB" id="1718410at2759"/>
<feature type="transmembrane region" description="Helical" evidence="5">
    <location>
        <begin position="146"/>
        <end position="171"/>
    </location>
</feature>
<feature type="transmembrane region" description="Helical" evidence="5">
    <location>
        <begin position="342"/>
        <end position="370"/>
    </location>
</feature>
<feature type="transmembrane region" description="Helical" evidence="5">
    <location>
        <begin position="1549"/>
        <end position="1574"/>
    </location>
</feature>
<keyword evidence="7" id="KW-1185">Reference proteome</keyword>
<evidence type="ECO:0000256" key="4">
    <source>
        <dbReference type="ARBA" id="ARBA00023136"/>
    </source>
</evidence>
<evidence type="ECO:0000256" key="3">
    <source>
        <dbReference type="ARBA" id="ARBA00022989"/>
    </source>
</evidence>
<organism evidence="6 7">
    <name type="scientific">Thraustotheca clavata</name>
    <dbReference type="NCBI Taxonomy" id="74557"/>
    <lineage>
        <taxon>Eukaryota</taxon>
        <taxon>Sar</taxon>
        <taxon>Stramenopiles</taxon>
        <taxon>Oomycota</taxon>
        <taxon>Saprolegniomycetes</taxon>
        <taxon>Saprolegniales</taxon>
        <taxon>Achlyaceae</taxon>
        <taxon>Thraustotheca</taxon>
    </lineage>
</organism>
<evidence type="ECO:0000313" key="7">
    <source>
        <dbReference type="Proteomes" id="UP000243217"/>
    </source>
</evidence>
<feature type="transmembrane region" description="Helical" evidence="5">
    <location>
        <begin position="454"/>
        <end position="473"/>
    </location>
</feature>
<reference evidence="6 7" key="1">
    <citation type="journal article" date="2014" name="Genome Biol. Evol.">
        <title>The secreted proteins of Achlya hypogyna and Thraustotheca clavata identify the ancestral oomycete secretome and reveal gene acquisitions by horizontal gene transfer.</title>
        <authorList>
            <person name="Misner I."/>
            <person name="Blouin N."/>
            <person name="Leonard G."/>
            <person name="Richards T.A."/>
            <person name="Lane C.E."/>
        </authorList>
    </citation>
    <scope>NUCLEOTIDE SEQUENCE [LARGE SCALE GENOMIC DNA]</scope>
    <source>
        <strain evidence="6 7">ATCC 34112</strain>
    </source>
</reference>
<proteinExistence type="predicted"/>
<dbReference type="STRING" id="74557.A0A1W0A6N0"/>
<evidence type="ECO:0000313" key="6">
    <source>
        <dbReference type="EMBL" id="OQS05942.1"/>
    </source>
</evidence>
<feature type="transmembrane region" description="Helical" evidence="5">
    <location>
        <begin position="203"/>
        <end position="227"/>
    </location>
</feature>